<protein>
    <submittedName>
        <fullName evidence="2">Uncharacterized protein</fullName>
    </submittedName>
</protein>
<comment type="caution">
    <text evidence="2">The sequence shown here is derived from an EMBL/GenBank/DDBJ whole genome shotgun (WGS) entry which is preliminary data.</text>
</comment>
<accession>A0ABN9VGK9</accession>
<evidence type="ECO:0000313" key="2">
    <source>
        <dbReference type="EMBL" id="CAK0870779.1"/>
    </source>
</evidence>
<dbReference type="Proteomes" id="UP001189429">
    <property type="component" value="Unassembled WGS sequence"/>
</dbReference>
<gene>
    <name evidence="2" type="ORF">PCOR1329_LOCUS56789</name>
</gene>
<reference evidence="2" key="1">
    <citation type="submission" date="2023-10" db="EMBL/GenBank/DDBJ databases">
        <authorList>
            <person name="Chen Y."/>
            <person name="Shah S."/>
            <person name="Dougan E. K."/>
            <person name="Thang M."/>
            <person name="Chan C."/>
        </authorList>
    </citation>
    <scope>NUCLEOTIDE SEQUENCE [LARGE SCALE GENOMIC DNA]</scope>
</reference>
<dbReference type="EMBL" id="CAUYUJ010016996">
    <property type="protein sequence ID" value="CAK0870779.1"/>
    <property type="molecule type" value="Genomic_DNA"/>
</dbReference>
<keyword evidence="3" id="KW-1185">Reference proteome</keyword>
<sequence>MGMEPDACSEKEASCVVQAARVSRSSNGRTGAEPGNIPASAGGGRRAAARRHRAAAQPVSFHPSKSPPCKDRSTESSIVYVDSGTAGAMDETPTGDTCLSTTCHRYQLPIVPTCLSDRRAGRL</sequence>
<organism evidence="2 3">
    <name type="scientific">Prorocentrum cordatum</name>
    <dbReference type="NCBI Taxonomy" id="2364126"/>
    <lineage>
        <taxon>Eukaryota</taxon>
        <taxon>Sar</taxon>
        <taxon>Alveolata</taxon>
        <taxon>Dinophyceae</taxon>
        <taxon>Prorocentrales</taxon>
        <taxon>Prorocentraceae</taxon>
        <taxon>Prorocentrum</taxon>
    </lineage>
</organism>
<name>A0ABN9VGK9_9DINO</name>
<feature type="region of interest" description="Disordered" evidence="1">
    <location>
        <begin position="20"/>
        <end position="74"/>
    </location>
</feature>
<evidence type="ECO:0000313" key="3">
    <source>
        <dbReference type="Proteomes" id="UP001189429"/>
    </source>
</evidence>
<proteinExistence type="predicted"/>
<evidence type="ECO:0000256" key="1">
    <source>
        <dbReference type="SAM" id="MobiDB-lite"/>
    </source>
</evidence>